<proteinExistence type="predicted"/>
<keyword evidence="2" id="KW-1185">Reference proteome</keyword>
<evidence type="ECO:0000313" key="1">
    <source>
        <dbReference type="EMBL" id="OCI32899.1"/>
    </source>
</evidence>
<evidence type="ECO:0000313" key="2">
    <source>
        <dbReference type="Proteomes" id="UP000093412"/>
    </source>
</evidence>
<sequence>MTTIETFHEDNIWKNRRQGDSVAFAVFDTKAEAVAAGREVAIREGAEHVIKNLDGRIAEKNSYGNDPRTIPG</sequence>
<dbReference type="Pfam" id="PF09954">
    <property type="entry name" value="DUF2188"/>
    <property type="match status" value="1"/>
</dbReference>
<dbReference type="RefSeq" id="WP_068624143.1">
    <property type="nucleotide sequence ID" value="NZ_MAQA01000003.1"/>
</dbReference>
<name>A0ABX2Y8P8_9CELL</name>
<comment type="caution">
    <text evidence="1">The sequence shown here is derived from an EMBL/GenBank/DDBJ whole genome shotgun (WGS) entry which is preliminary data.</text>
</comment>
<dbReference type="Proteomes" id="UP000093412">
    <property type="component" value="Unassembled WGS sequence"/>
</dbReference>
<protein>
    <recommendedName>
        <fullName evidence="3">DUF2188 domain-containing protein</fullName>
    </recommendedName>
</protein>
<dbReference type="InterPro" id="IPR018691">
    <property type="entry name" value="DUF2188"/>
</dbReference>
<reference evidence="1 2" key="1">
    <citation type="submission" date="2016-06" db="EMBL/GenBank/DDBJ databases">
        <title>Genome sequence of Oerskovia enterophila DSM 43852.</title>
        <authorList>
            <person name="Poehlein A."/>
            <person name="Jag V."/>
            <person name="Bengelsdorf F.R."/>
            <person name="Daniel R."/>
            <person name="Duerre P."/>
        </authorList>
    </citation>
    <scope>NUCLEOTIDE SEQUENCE [LARGE SCALE GENOMIC DNA]</scope>
    <source>
        <strain evidence="1 2">DSM 43852</strain>
    </source>
</reference>
<dbReference type="EMBL" id="MAQA01000003">
    <property type="protein sequence ID" value="OCI32899.1"/>
    <property type="molecule type" value="Genomic_DNA"/>
</dbReference>
<evidence type="ECO:0008006" key="3">
    <source>
        <dbReference type="Google" id="ProtNLM"/>
    </source>
</evidence>
<accession>A0ABX2Y8P8</accession>
<gene>
    <name evidence="1" type="ORF">OERS_04910</name>
</gene>
<organism evidence="1 2">
    <name type="scientific">Oerskovia enterophila</name>
    <dbReference type="NCBI Taxonomy" id="43678"/>
    <lineage>
        <taxon>Bacteria</taxon>
        <taxon>Bacillati</taxon>
        <taxon>Actinomycetota</taxon>
        <taxon>Actinomycetes</taxon>
        <taxon>Micrococcales</taxon>
        <taxon>Cellulomonadaceae</taxon>
        <taxon>Oerskovia</taxon>
    </lineage>
</organism>